<evidence type="ECO:0000256" key="8">
    <source>
        <dbReference type="ARBA" id="ARBA00023136"/>
    </source>
</evidence>
<dbReference type="SUPFAM" id="SSF52540">
    <property type="entry name" value="P-loop containing nucleoside triphosphate hydrolases"/>
    <property type="match status" value="1"/>
</dbReference>
<evidence type="ECO:0000256" key="1">
    <source>
        <dbReference type="ARBA" id="ARBA00004141"/>
    </source>
</evidence>
<evidence type="ECO:0000256" key="5">
    <source>
        <dbReference type="ARBA" id="ARBA00022741"/>
    </source>
</evidence>
<reference evidence="11" key="2">
    <citation type="submission" date="2020-03" db="EMBL/GenBank/DDBJ databases">
        <title>Walnut 2.0.</title>
        <authorList>
            <person name="Marrano A."/>
            <person name="Britton M."/>
            <person name="Zimin A.V."/>
            <person name="Zaini P.A."/>
            <person name="Workman R."/>
            <person name="Puiu D."/>
            <person name="Bianco L."/>
            <person name="Allen B.J."/>
            <person name="Troggio M."/>
            <person name="Leslie C.A."/>
            <person name="Timp W."/>
            <person name="Dendekar A."/>
            <person name="Salzberg S.L."/>
            <person name="Neale D.B."/>
        </authorList>
    </citation>
    <scope>NUCLEOTIDE SEQUENCE</scope>
    <source>
        <tissue evidence="11">Leaves</tissue>
    </source>
</reference>
<dbReference type="AlphaFoldDB" id="A0A834D980"/>
<evidence type="ECO:0000256" key="2">
    <source>
        <dbReference type="ARBA" id="ARBA00005814"/>
    </source>
</evidence>
<dbReference type="FunFam" id="3.40.50.300:FF:000337">
    <property type="entry name" value="ABC transporter G family member 22"/>
    <property type="match status" value="1"/>
</dbReference>
<dbReference type="Gene3D" id="3.40.50.300">
    <property type="entry name" value="P-loop containing nucleotide triphosphate hydrolases"/>
    <property type="match status" value="1"/>
</dbReference>
<dbReference type="Pfam" id="PF01061">
    <property type="entry name" value="ABC2_membrane"/>
    <property type="match status" value="1"/>
</dbReference>
<feature type="transmembrane region" description="Helical" evidence="9">
    <location>
        <begin position="572"/>
        <end position="598"/>
    </location>
</feature>
<dbReference type="SMART" id="SM00382">
    <property type="entry name" value="AAA"/>
    <property type="match status" value="1"/>
</dbReference>
<evidence type="ECO:0000313" key="12">
    <source>
        <dbReference type="Proteomes" id="UP000619265"/>
    </source>
</evidence>
<reference evidence="11" key="1">
    <citation type="submission" date="2015-10" db="EMBL/GenBank/DDBJ databases">
        <authorList>
            <person name="Martinez-Garcia P.J."/>
            <person name="Crepeau M.W."/>
            <person name="Puiu D."/>
            <person name="Gonzalez-Ibeas D."/>
            <person name="Whalen J."/>
            <person name="Stevens K."/>
            <person name="Paul R."/>
            <person name="Butterfield T."/>
            <person name="Britton M."/>
            <person name="Reagan R."/>
            <person name="Chakraborty S."/>
            <person name="Walawage S.L."/>
            <person name="Vasquez-Gross H.A."/>
            <person name="Cardeno C."/>
            <person name="Famula R."/>
            <person name="Pratt K."/>
            <person name="Kuruganti S."/>
            <person name="Aradhya M.K."/>
            <person name="Leslie C.A."/>
            <person name="Dandekar A.M."/>
            <person name="Salzberg S.L."/>
            <person name="Wegrzyn J.L."/>
            <person name="Langley C.H."/>
            <person name="Neale D.B."/>
        </authorList>
    </citation>
    <scope>NUCLEOTIDE SEQUENCE</scope>
    <source>
        <tissue evidence="11">Leaves</tissue>
    </source>
</reference>
<dbReference type="EMBL" id="LIHL02000002">
    <property type="protein sequence ID" value="KAF5479091.1"/>
    <property type="molecule type" value="Genomic_DNA"/>
</dbReference>
<gene>
    <name evidence="11" type="ORF">F2P56_005594</name>
</gene>
<feature type="non-terminal residue" evidence="11">
    <location>
        <position position="1"/>
    </location>
</feature>
<feature type="transmembrane region" description="Helical" evidence="9">
    <location>
        <begin position="493"/>
        <end position="515"/>
    </location>
</feature>
<keyword evidence="3" id="KW-0813">Transport</keyword>
<evidence type="ECO:0000256" key="6">
    <source>
        <dbReference type="ARBA" id="ARBA00022840"/>
    </source>
</evidence>
<protein>
    <recommendedName>
        <fullName evidence="10">ABC transporter domain-containing protein</fullName>
    </recommendedName>
</protein>
<dbReference type="PANTHER" id="PTHR48041:SF135">
    <property type="entry name" value="ABC TRANSPORTER G FAMILY MEMBER 26"/>
    <property type="match status" value="1"/>
</dbReference>
<comment type="subcellular location">
    <subcellularLocation>
        <location evidence="1">Membrane</location>
        <topology evidence="1">Multi-pass membrane protein</topology>
    </subcellularLocation>
</comment>
<feature type="transmembrane region" description="Helical" evidence="9">
    <location>
        <begin position="685"/>
        <end position="703"/>
    </location>
</feature>
<evidence type="ECO:0000313" key="11">
    <source>
        <dbReference type="EMBL" id="KAF5479091.1"/>
    </source>
</evidence>
<keyword evidence="4 9" id="KW-0812">Transmembrane</keyword>
<accession>A0A834D980</accession>
<feature type="transmembrane region" description="Helical" evidence="9">
    <location>
        <begin position="535"/>
        <end position="560"/>
    </location>
</feature>
<dbReference type="Proteomes" id="UP000619265">
    <property type="component" value="Unassembled WGS sequence"/>
</dbReference>
<evidence type="ECO:0000256" key="4">
    <source>
        <dbReference type="ARBA" id="ARBA00022692"/>
    </source>
</evidence>
<dbReference type="GO" id="GO:0005524">
    <property type="term" value="F:ATP binding"/>
    <property type="evidence" value="ECO:0007669"/>
    <property type="project" value="UniProtKB-KW"/>
</dbReference>
<feature type="transmembrane region" description="Helical" evidence="9">
    <location>
        <begin position="464"/>
        <end position="481"/>
    </location>
</feature>
<evidence type="ECO:0000256" key="9">
    <source>
        <dbReference type="SAM" id="Phobius"/>
    </source>
</evidence>
<dbReference type="InterPro" id="IPR050352">
    <property type="entry name" value="ABCG_transporters"/>
</dbReference>
<feature type="transmembrane region" description="Helical" evidence="9">
    <location>
        <begin position="604"/>
        <end position="622"/>
    </location>
</feature>
<keyword evidence="6" id="KW-0067">ATP-binding</keyword>
<keyword evidence="7 9" id="KW-1133">Transmembrane helix</keyword>
<organism evidence="11 12">
    <name type="scientific">Juglans regia</name>
    <name type="common">English walnut</name>
    <dbReference type="NCBI Taxonomy" id="51240"/>
    <lineage>
        <taxon>Eukaryota</taxon>
        <taxon>Viridiplantae</taxon>
        <taxon>Streptophyta</taxon>
        <taxon>Embryophyta</taxon>
        <taxon>Tracheophyta</taxon>
        <taxon>Spermatophyta</taxon>
        <taxon>Magnoliopsida</taxon>
        <taxon>eudicotyledons</taxon>
        <taxon>Gunneridae</taxon>
        <taxon>Pentapetalae</taxon>
        <taxon>rosids</taxon>
        <taxon>fabids</taxon>
        <taxon>Fagales</taxon>
        <taxon>Juglandaceae</taxon>
        <taxon>Juglans</taxon>
    </lineage>
</organism>
<proteinExistence type="inferred from homology"/>
<comment type="similarity">
    <text evidence="2">Belongs to the ABC transporter superfamily. ABCG family. Eye pigment precursor importer (TC 3.A.1.204) subfamily.</text>
</comment>
<dbReference type="InterPro" id="IPR003593">
    <property type="entry name" value="AAA+_ATPase"/>
</dbReference>
<dbReference type="GO" id="GO:0016020">
    <property type="term" value="C:membrane"/>
    <property type="evidence" value="ECO:0007669"/>
    <property type="project" value="UniProtKB-SubCell"/>
</dbReference>
<evidence type="ECO:0000256" key="3">
    <source>
        <dbReference type="ARBA" id="ARBA00022448"/>
    </source>
</evidence>
<dbReference type="GO" id="GO:0016887">
    <property type="term" value="F:ATP hydrolysis activity"/>
    <property type="evidence" value="ECO:0007669"/>
    <property type="project" value="InterPro"/>
</dbReference>
<comment type="caution">
    <text evidence="11">The sequence shown here is derived from an EMBL/GenBank/DDBJ whole genome shotgun (WGS) entry which is preliminary data.</text>
</comment>
<feature type="domain" description="ABC transporter" evidence="10">
    <location>
        <begin position="93"/>
        <end position="357"/>
    </location>
</feature>
<evidence type="ECO:0000259" key="10">
    <source>
        <dbReference type="PROSITE" id="PS50893"/>
    </source>
</evidence>
<keyword evidence="8 9" id="KW-0472">Membrane</keyword>
<dbReference type="PROSITE" id="PS50893">
    <property type="entry name" value="ABC_TRANSPORTER_2"/>
    <property type="match status" value="1"/>
</dbReference>
<name>A0A834D980_JUGRE</name>
<dbReference type="PANTHER" id="PTHR48041">
    <property type="entry name" value="ABC TRANSPORTER G FAMILY MEMBER 28"/>
    <property type="match status" value="1"/>
</dbReference>
<dbReference type="GO" id="GO:0140359">
    <property type="term" value="F:ABC-type transporter activity"/>
    <property type="evidence" value="ECO:0007669"/>
    <property type="project" value="InterPro"/>
</dbReference>
<dbReference type="Pfam" id="PF00005">
    <property type="entry name" value="ABC_tran"/>
    <property type="match status" value="1"/>
</dbReference>
<evidence type="ECO:0000256" key="7">
    <source>
        <dbReference type="ARBA" id="ARBA00022989"/>
    </source>
</evidence>
<dbReference type="InterPro" id="IPR003439">
    <property type="entry name" value="ABC_transporter-like_ATP-bd"/>
</dbReference>
<dbReference type="InterPro" id="IPR013525">
    <property type="entry name" value="ABC2_TM"/>
</dbReference>
<dbReference type="Gramene" id="Jr02_26170_p1">
    <property type="protein sequence ID" value="cds.Jr02_26170_p1"/>
    <property type="gene ID" value="Jr02_26170"/>
</dbReference>
<sequence>DSLHYKVPIKDSLSRVATPWKPPKNMEIKRDDEIEVMSLSAPTMGTMQIAGSTGFGHNIEFMSQAYLRNRYSEIDLEDESSNTNKDHPLPIFLKFEDVEYKVRSSQASSNNPVKSVVSKVATQLNMEQDNCKQILKGITGSIGPGEILALMGPSGSGKTTLLKVIGGRLLDNVEGKITYNDIPYNAVVKRRIGFVTQDDVLFPQLTVEETLVFAAFLRLPSNMSQQQKYARVEMIVKELGLERCRHTRIGGGFVKGISGGERKRTSIGHEILVDPSLLLLDEPTSGLDSTSANRLLIILQGLAKAGRTIITTIHQPSSRMFHMFDKILLISEGYPVYYGKARESMEYFSSLRFIPEIPMNPAEFLLDLAAGQVSDINVPGDFLETRGSPDSEKAIIEFLQLKYKTQLEPKEKEENHKTTKTSEHLQLAIQVKRDWTMTWWEQFMVLSKRTFRERCKDYFDKLRLVQAVGVAVLLGLLWWKSKIDTEAHLRDQVGLLFYICIFWTSSSIFGAVYVFPFEKIYLVKERKADMYRLSVYYVCSTLCDMVAHVLYPTFFMLILYFMAGFKRTVPCFFLTLFAILLVAITSQGAGELFGAAVLSIKRSGMVASLLLMLFLLTGGYYVQHIPKFMRWLKYLSFIYYGFRLLLKVQYSGDELYECQSQGGCRTLQSSPSFNAVNLNGGLEEVWILLAMALAYRLCAYFCLRRRINICTL</sequence>
<keyword evidence="5" id="KW-0547">Nucleotide-binding</keyword>
<dbReference type="InterPro" id="IPR027417">
    <property type="entry name" value="P-loop_NTPase"/>
</dbReference>